<dbReference type="Gene3D" id="3.40.30.10">
    <property type="entry name" value="Glutaredoxin"/>
    <property type="match status" value="1"/>
</dbReference>
<dbReference type="PANTHER" id="PTHR44051:SF8">
    <property type="entry name" value="GLUTATHIONE S-TRANSFERASE GSTA"/>
    <property type="match status" value="1"/>
</dbReference>
<dbReference type="InterPro" id="IPR004045">
    <property type="entry name" value="Glutathione_S-Trfase_N"/>
</dbReference>
<dbReference type="InterPro" id="IPR040079">
    <property type="entry name" value="Glutathione_S-Trfase"/>
</dbReference>
<reference evidence="4" key="1">
    <citation type="submission" date="2023-07" db="EMBL/GenBank/DDBJ databases">
        <title>Paracoccus sp. MBLB3053 whole genome sequence.</title>
        <authorList>
            <person name="Hwang C.Y."/>
            <person name="Cho E.-S."/>
            <person name="Seo M.-J."/>
        </authorList>
    </citation>
    <scope>NUCLEOTIDE SEQUENCE [LARGE SCALE GENOMIC DNA]</scope>
    <source>
        <strain evidence="4">MBLB3053</strain>
    </source>
</reference>
<dbReference type="SFLD" id="SFLDS00019">
    <property type="entry name" value="Glutathione_Transferase_(cytos"/>
    <property type="match status" value="1"/>
</dbReference>
<dbReference type="InterPro" id="IPR036282">
    <property type="entry name" value="Glutathione-S-Trfase_C_sf"/>
</dbReference>
<dbReference type="InterPro" id="IPR036249">
    <property type="entry name" value="Thioredoxin-like_sf"/>
</dbReference>
<dbReference type="InterPro" id="IPR010987">
    <property type="entry name" value="Glutathione-S-Trfase_C-like"/>
</dbReference>
<evidence type="ECO:0000259" key="2">
    <source>
        <dbReference type="PROSITE" id="PS50405"/>
    </source>
</evidence>
<comment type="caution">
    <text evidence="3">The sequence shown here is derived from an EMBL/GenBank/DDBJ whole genome shotgun (WGS) entry which is preliminary data.</text>
</comment>
<name>A0ABU2HPP6_9RHOB</name>
<dbReference type="EMBL" id="JAVQLW010000001">
    <property type="protein sequence ID" value="MDS9467017.1"/>
    <property type="molecule type" value="Genomic_DNA"/>
</dbReference>
<dbReference type="PROSITE" id="PS50404">
    <property type="entry name" value="GST_NTER"/>
    <property type="match status" value="1"/>
</dbReference>
<feature type="domain" description="GST C-terminal" evidence="2">
    <location>
        <begin position="88"/>
        <end position="215"/>
    </location>
</feature>
<evidence type="ECO:0000259" key="1">
    <source>
        <dbReference type="PROSITE" id="PS50404"/>
    </source>
</evidence>
<protein>
    <submittedName>
        <fullName evidence="3">Glutathione S-transferase family protein</fullName>
    </submittedName>
</protein>
<feature type="domain" description="GST N-terminal" evidence="1">
    <location>
        <begin position="1"/>
        <end position="82"/>
    </location>
</feature>
<dbReference type="Pfam" id="PF13417">
    <property type="entry name" value="GST_N_3"/>
    <property type="match status" value="1"/>
</dbReference>
<dbReference type="InterPro" id="IPR004046">
    <property type="entry name" value="GST_C"/>
</dbReference>
<dbReference type="PROSITE" id="PS50405">
    <property type="entry name" value="GST_CTER"/>
    <property type="match status" value="1"/>
</dbReference>
<dbReference type="Pfam" id="PF00043">
    <property type="entry name" value="GST_C"/>
    <property type="match status" value="1"/>
</dbReference>
<dbReference type="SFLD" id="SFLDG00358">
    <property type="entry name" value="Main_(cytGST)"/>
    <property type="match status" value="1"/>
</dbReference>
<sequence>MLTIYGHPLSSYSQKVLIALYEIGVPFTFRQVDLGDEADREVMASIEPMGLMPGLKDTARGVILSQSSVIIEYVDLHYPGELRLLPEEPDLTLFVRQWDRFFDFQIMQVTQRLVDARLFMEKATEEPIAIFARERLERAYAALDHHLRDREWVAEQFGLADCAAAPSLFYAGILNPFHGYPALSAYFERLLARPSFHRARTEALPCLKYFPFPELIPARFLT</sequence>
<evidence type="ECO:0000313" key="4">
    <source>
        <dbReference type="Proteomes" id="UP001269144"/>
    </source>
</evidence>
<gene>
    <name evidence="3" type="ORF">RGQ15_05430</name>
</gene>
<dbReference type="CDD" id="cd00570">
    <property type="entry name" value="GST_N_family"/>
    <property type="match status" value="1"/>
</dbReference>
<dbReference type="PANTHER" id="PTHR44051">
    <property type="entry name" value="GLUTATHIONE S-TRANSFERASE-RELATED"/>
    <property type="match status" value="1"/>
</dbReference>
<dbReference type="SUPFAM" id="SSF47616">
    <property type="entry name" value="GST C-terminal domain-like"/>
    <property type="match status" value="1"/>
</dbReference>
<dbReference type="RefSeq" id="WP_311159205.1">
    <property type="nucleotide sequence ID" value="NZ_JAVQLW010000001.1"/>
</dbReference>
<dbReference type="Gene3D" id="1.20.1050.10">
    <property type="match status" value="1"/>
</dbReference>
<dbReference type="SUPFAM" id="SSF52833">
    <property type="entry name" value="Thioredoxin-like"/>
    <property type="match status" value="1"/>
</dbReference>
<evidence type="ECO:0000313" key="3">
    <source>
        <dbReference type="EMBL" id="MDS9467017.1"/>
    </source>
</evidence>
<dbReference type="Proteomes" id="UP001269144">
    <property type="component" value="Unassembled WGS sequence"/>
</dbReference>
<accession>A0ABU2HPP6</accession>
<organism evidence="3 4">
    <name type="scientific">Paracoccus aurantius</name>
    <dbReference type="NCBI Taxonomy" id="3073814"/>
    <lineage>
        <taxon>Bacteria</taxon>
        <taxon>Pseudomonadati</taxon>
        <taxon>Pseudomonadota</taxon>
        <taxon>Alphaproteobacteria</taxon>
        <taxon>Rhodobacterales</taxon>
        <taxon>Paracoccaceae</taxon>
        <taxon>Paracoccus</taxon>
    </lineage>
</organism>
<keyword evidence="4" id="KW-1185">Reference proteome</keyword>
<proteinExistence type="predicted"/>